<feature type="coiled-coil region" evidence="1">
    <location>
        <begin position="192"/>
        <end position="240"/>
    </location>
</feature>
<proteinExistence type="predicted"/>
<name>A0A6U8XEK7_9DINO</name>
<reference evidence="2" key="1">
    <citation type="submission" date="2021-01" db="EMBL/GenBank/DDBJ databases">
        <authorList>
            <person name="Corre E."/>
            <person name="Pelletier E."/>
            <person name="Niang G."/>
            <person name="Scheremetjew M."/>
            <person name="Finn R."/>
            <person name="Kale V."/>
            <person name="Holt S."/>
            <person name="Cochrane G."/>
            <person name="Meng A."/>
            <person name="Brown T."/>
            <person name="Cohen L."/>
        </authorList>
    </citation>
    <scope>NUCLEOTIDE SEQUENCE</scope>
    <source>
        <strain evidence="2">RCC3387</strain>
    </source>
</reference>
<accession>A0A6U8XEK7</accession>
<gene>
    <name evidence="2" type="ORF">BRAN1462_LOCUS37613</name>
</gene>
<evidence type="ECO:0000256" key="1">
    <source>
        <dbReference type="SAM" id="Coils"/>
    </source>
</evidence>
<evidence type="ECO:0000313" key="2">
    <source>
        <dbReference type="EMBL" id="CAD9599981.1"/>
    </source>
</evidence>
<protein>
    <submittedName>
        <fullName evidence="2">Uncharacterized protein</fullName>
    </submittedName>
</protein>
<keyword evidence="1" id="KW-0175">Coiled coil</keyword>
<organism evidence="2">
    <name type="scientific">Zooxanthella nutricula</name>
    <dbReference type="NCBI Taxonomy" id="1333877"/>
    <lineage>
        <taxon>Eukaryota</taxon>
        <taxon>Sar</taxon>
        <taxon>Alveolata</taxon>
        <taxon>Dinophyceae</taxon>
        <taxon>Peridiniales</taxon>
        <taxon>Peridiniales incertae sedis</taxon>
        <taxon>Zooxanthella</taxon>
    </lineage>
</organism>
<dbReference type="AlphaFoldDB" id="A0A6U8XEK7"/>
<dbReference type="EMBL" id="HBGW01059102">
    <property type="protein sequence ID" value="CAD9599981.1"/>
    <property type="molecule type" value="Transcribed_RNA"/>
</dbReference>
<sequence>MFSAPGALRAAAVAAVAAALAWPLGASALTLGGRIFDDAQAKVDKLKATESVAAVALQIYADELAEKTKAKEDIAKQLFRAKDAKEALDQQGSNPSTATRLEKKIRALEKTQQQRDDDFEDVVRKGQAQHMKTSEELSHKIIQVWHEAKKNVVGKLHHEVQLLEEAEITATAVKDQFDAMAQLVVETDQGDNKKWSSALADLVERLEKANKRKCSIGTRIEELEKEKLLLQDAENKALQDLANILHDERTVTAKIERGVVTGEGPRGEALSIDLQYKRVLIDILRAKGYSNERASVALVDAGWDLEKAWARLRSEPEILFH</sequence>